<keyword evidence="3" id="KW-1185">Reference proteome</keyword>
<reference evidence="2" key="1">
    <citation type="submission" date="2022-11" db="EMBL/GenBank/DDBJ databases">
        <title>Minimal conservation of predation-associated metabolite biosynthetic gene clusters underscores biosynthetic potential of Myxococcota including descriptions for ten novel species: Archangium lansinium sp. nov., Myxococcus landrumus sp. nov., Nannocystis bai.</title>
        <authorList>
            <person name="Ahearne A."/>
            <person name="Stevens C."/>
            <person name="Dowd S."/>
        </authorList>
    </citation>
    <scope>NUCLEOTIDE SEQUENCE</scope>
    <source>
        <strain evidence="2">Fl3</strain>
    </source>
</reference>
<feature type="compositionally biased region" description="Polar residues" evidence="1">
    <location>
        <begin position="364"/>
        <end position="377"/>
    </location>
</feature>
<evidence type="ECO:0000256" key="1">
    <source>
        <dbReference type="SAM" id="MobiDB-lite"/>
    </source>
</evidence>
<evidence type="ECO:0000313" key="2">
    <source>
        <dbReference type="EMBL" id="WAS91534.1"/>
    </source>
</evidence>
<name>A0ABY7GXD0_9BACT</name>
<sequence>MTKVTIQRDICLNLVVPLTATHNFIPLPPFPPIPPPLPGLPLSLAACALESPVNAWWPPGYALGGSQFTTSVFHQGMAICLAGHDCGKFIPHLQIAPAPNNMLTLVHIPFSSRKANFSASTVKMNGKPVAGMTAIAWPPTPMTYCANPISMPLADAPTSHLNTVTVHISLLDWLAGVFAVAAGMLLDALLFRWNGGTQGFGRGAGKTIAQSRGGATVAQLLKSEFIGQLLPGTQKAWQQWAVKQGVGVLVGAVQIGLTGEGSASVGLQIGGPFLSVTPSVSVSHTNSSGWGGKAGVSGQAGTASGELDTSGAGVANNHPLGLGQDSISHQWGKGTTKTNTDISDPFNGFHNQTTTTGPDGKTTISNSRASSPLPNSL</sequence>
<dbReference type="EMBL" id="CP114040">
    <property type="protein sequence ID" value="WAS91534.1"/>
    <property type="molecule type" value="Genomic_DNA"/>
</dbReference>
<feature type="region of interest" description="Disordered" evidence="1">
    <location>
        <begin position="284"/>
        <end position="377"/>
    </location>
</feature>
<feature type="compositionally biased region" description="Polar residues" evidence="1">
    <location>
        <begin position="325"/>
        <end position="342"/>
    </location>
</feature>
<gene>
    <name evidence="2" type="ORF">O0S08_35575</name>
</gene>
<feature type="compositionally biased region" description="Low complexity" evidence="1">
    <location>
        <begin position="353"/>
        <end position="363"/>
    </location>
</feature>
<dbReference type="Proteomes" id="UP001164459">
    <property type="component" value="Chromosome"/>
</dbReference>
<organism evidence="2 3">
    <name type="scientific">Nannocystis punicea</name>
    <dbReference type="NCBI Taxonomy" id="2995304"/>
    <lineage>
        <taxon>Bacteria</taxon>
        <taxon>Pseudomonadati</taxon>
        <taxon>Myxococcota</taxon>
        <taxon>Polyangia</taxon>
        <taxon>Nannocystales</taxon>
        <taxon>Nannocystaceae</taxon>
        <taxon>Nannocystis</taxon>
    </lineage>
</organism>
<accession>A0ABY7GXD0</accession>
<protein>
    <submittedName>
        <fullName evidence="2">Uncharacterized protein</fullName>
    </submittedName>
</protein>
<proteinExistence type="predicted"/>
<dbReference type="RefSeq" id="WP_269033896.1">
    <property type="nucleotide sequence ID" value="NZ_CP114040.1"/>
</dbReference>
<evidence type="ECO:0000313" key="3">
    <source>
        <dbReference type="Proteomes" id="UP001164459"/>
    </source>
</evidence>